<gene>
    <name evidence="2" type="ORF">Q8A67_023200</name>
</gene>
<dbReference type="AlphaFoldDB" id="A0AA88P5M8"/>
<evidence type="ECO:0000256" key="1">
    <source>
        <dbReference type="SAM" id="Phobius"/>
    </source>
</evidence>
<sequence length="119" mass="13324">MKEWVEEDKGVVEGVVVVEEEDKLRDEGEEEVETADLSGVLAEYHDLCRVFKAILQKISLLMGSHLARTTLHRSSSARKLLHCHALVLLSLLRCSLVVLALITHHSAVLWFTCIGSAYQ</sequence>
<keyword evidence="1" id="KW-0812">Transmembrane</keyword>
<dbReference type="EMBL" id="JAUYZG010000023">
    <property type="protein sequence ID" value="KAK2870673.1"/>
    <property type="molecule type" value="Genomic_DNA"/>
</dbReference>
<keyword evidence="1" id="KW-1133">Transmembrane helix</keyword>
<name>A0AA88P5M8_9TELE</name>
<keyword evidence="1" id="KW-0472">Membrane</keyword>
<protein>
    <submittedName>
        <fullName evidence="2">Uncharacterized protein</fullName>
    </submittedName>
</protein>
<dbReference type="Proteomes" id="UP001187343">
    <property type="component" value="Unassembled WGS sequence"/>
</dbReference>
<comment type="caution">
    <text evidence="2">The sequence shown here is derived from an EMBL/GenBank/DDBJ whole genome shotgun (WGS) entry which is preliminary data.</text>
</comment>
<organism evidence="2 3">
    <name type="scientific">Cirrhinus molitorella</name>
    <name type="common">mud carp</name>
    <dbReference type="NCBI Taxonomy" id="172907"/>
    <lineage>
        <taxon>Eukaryota</taxon>
        <taxon>Metazoa</taxon>
        <taxon>Chordata</taxon>
        <taxon>Craniata</taxon>
        <taxon>Vertebrata</taxon>
        <taxon>Euteleostomi</taxon>
        <taxon>Actinopterygii</taxon>
        <taxon>Neopterygii</taxon>
        <taxon>Teleostei</taxon>
        <taxon>Ostariophysi</taxon>
        <taxon>Cypriniformes</taxon>
        <taxon>Cyprinidae</taxon>
        <taxon>Labeoninae</taxon>
        <taxon>Labeonini</taxon>
        <taxon>Cirrhinus</taxon>
    </lineage>
</organism>
<reference evidence="2" key="1">
    <citation type="submission" date="2023-08" db="EMBL/GenBank/DDBJ databases">
        <title>Chromosome-level Genome Assembly of mud carp (Cirrhinus molitorella).</title>
        <authorList>
            <person name="Liu H."/>
        </authorList>
    </citation>
    <scope>NUCLEOTIDE SEQUENCE</scope>
    <source>
        <strain evidence="2">Prfri</strain>
        <tissue evidence="2">Muscle</tissue>
    </source>
</reference>
<keyword evidence="3" id="KW-1185">Reference proteome</keyword>
<feature type="transmembrane region" description="Helical" evidence="1">
    <location>
        <begin position="80"/>
        <end position="102"/>
    </location>
</feature>
<evidence type="ECO:0000313" key="3">
    <source>
        <dbReference type="Proteomes" id="UP001187343"/>
    </source>
</evidence>
<evidence type="ECO:0000313" key="2">
    <source>
        <dbReference type="EMBL" id="KAK2870673.1"/>
    </source>
</evidence>
<proteinExistence type="predicted"/>
<accession>A0AA88P5M8</accession>